<accession>A0A420Q3S4</accession>
<name>A0A420Q3S4_FUSOX</name>
<dbReference type="Proteomes" id="UP000285860">
    <property type="component" value="Unassembled WGS sequence"/>
</dbReference>
<dbReference type="AlphaFoldDB" id="A0A420Q3S4"/>
<dbReference type="EMBL" id="MRCY01000095">
    <property type="protein sequence ID" value="RKK99399.1"/>
    <property type="molecule type" value="Genomic_DNA"/>
</dbReference>
<protein>
    <submittedName>
        <fullName evidence="1">Uncharacterized protein</fullName>
    </submittedName>
</protein>
<evidence type="ECO:0000313" key="1">
    <source>
        <dbReference type="EMBL" id="RKK99399.1"/>
    </source>
</evidence>
<evidence type="ECO:0000313" key="2">
    <source>
        <dbReference type="Proteomes" id="UP000285860"/>
    </source>
</evidence>
<comment type="caution">
    <text evidence="1">The sequence shown here is derived from an EMBL/GenBank/DDBJ whole genome shotgun (WGS) entry which is preliminary data.</text>
</comment>
<proteinExistence type="predicted"/>
<sequence>MAEYVNEFLRALRADFPRVIVGNVGGPEVVAEARRMPGGGWDGNLSLFLPKRAGGIFFNQTWQMLLGLEVTEAPAKERWLLATDHICSCSRSQHYTS</sequence>
<organism evidence="1 2">
    <name type="scientific">Fusarium oxysporum</name>
    <name type="common">Fusarium vascular wilt</name>
    <dbReference type="NCBI Taxonomy" id="5507"/>
    <lineage>
        <taxon>Eukaryota</taxon>
        <taxon>Fungi</taxon>
        <taxon>Dikarya</taxon>
        <taxon>Ascomycota</taxon>
        <taxon>Pezizomycotina</taxon>
        <taxon>Sordariomycetes</taxon>
        <taxon>Hypocreomycetidae</taxon>
        <taxon>Hypocreales</taxon>
        <taxon>Nectriaceae</taxon>
        <taxon>Fusarium</taxon>
        <taxon>Fusarium oxysporum species complex</taxon>
    </lineage>
</organism>
<gene>
    <name evidence="1" type="ORF">BFJ68_g13275</name>
</gene>
<reference evidence="1 2" key="1">
    <citation type="journal article" date="2018" name="Sci. Rep.">
        <title>Characterisation of pathogen-specific regions and novel effector candidates in Fusarium oxysporum f. sp. cepae.</title>
        <authorList>
            <person name="Armitage A.D."/>
            <person name="Taylor A."/>
            <person name="Sobczyk M.K."/>
            <person name="Baxter L."/>
            <person name="Greenfield B.P."/>
            <person name="Bates H.J."/>
            <person name="Wilson F."/>
            <person name="Jackson A.C."/>
            <person name="Ott S."/>
            <person name="Harrison R.J."/>
            <person name="Clarkson J.P."/>
        </authorList>
    </citation>
    <scope>NUCLEOTIDE SEQUENCE [LARGE SCALE GENOMIC DNA]</scope>
    <source>
        <strain evidence="1 2">Fo_A28</strain>
    </source>
</reference>